<proteinExistence type="predicted"/>
<evidence type="ECO:0000313" key="4">
    <source>
        <dbReference type="Proteomes" id="UP000007115"/>
    </source>
</evidence>
<name>G9N911_HYPVG</name>
<dbReference type="eggNOG" id="ENOG502T6U3">
    <property type="taxonomic scope" value="Eukaryota"/>
</dbReference>
<dbReference type="HOGENOM" id="CLU_1447883_0_0_1"/>
<feature type="compositionally biased region" description="Polar residues" evidence="1">
    <location>
        <begin position="139"/>
        <end position="164"/>
    </location>
</feature>
<feature type="signal peptide" evidence="2">
    <location>
        <begin position="1"/>
        <end position="21"/>
    </location>
</feature>
<dbReference type="VEuPathDB" id="FungiDB:TRIVIDRAFT_111399"/>
<comment type="caution">
    <text evidence="3">The sequence shown here is derived from an EMBL/GenBank/DDBJ whole genome shotgun (WGS) entry which is preliminary data.</text>
</comment>
<protein>
    <submittedName>
        <fullName evidence="3">Uncharacterized protein</fullName>
    </submittedName>
</protein>
<evidence type="ECO:0000256" key="1">
    <source>
        <dbReference type="SAM" id="MobiDB-lite"/>
    </source>
</evidence>
<dbReference type="InParanoid" id="G9N911"/>
<keyword evidence="2" id="KW-0732">Signal</keyword>
<dbReference type="GeneID" id="25786804"/>
<dbReference type="EMBL" id="ABDF02000090">
    <property type="protein sequence ID" value="EHK16433.1"/>
    <property type="molecule type" value="Genomic_DNA"/>
</dbReference>
<dbReference type="AlphaFoldDB" id="G9N911"/>
<dbReference type="Proteomes" id="UP000007115">
    <property type="component" value="Unassembled WGS sequence"/>
</dbReference>
<dbReference type="OMA" id="DPTETVM"/>
<gene>
    <name evidence="3" type="ORF">TRIVIDRAFT_111399</name>
</gene>
<sequence>MSMTLNYFIAIALATSSLASALHSTTPTRRFSLPVQPTAFPDDPALTTPRPLVILTPSESDFDDVESTLSLPLTAEDTTVPFQDIDPTETVMPIPFTPSVSFTSPSSSSSASFAPSTAFASSSSSSSTPLTNHAERRVASSSSPSLTTITGTHATKPSSTSNPASVPTAFANAAVGLIAIVGLAMAL</sequence>
<dbReference type="OrthoDB" id="4900565at2759"/>
<dbReference type="RefSeq" id="XP_013950641.1">
    <property type="nucleotide sequence ID" value="XM_014095166.1"/>
</dbReference>
<organism evidence="3 4">
    <name type="scientific">Hypocrea virens (strain Gv29-8 / FGSC 10586)</name>
    <name type="common">Gliocladium virens</name>
    <name type="synonym">Trichoderma virens</name>
    <dbReference type="NCBI Taxonomy" id="413071"/>
    <lineage>
        <taxon>Eukaryota</taxon>
        <taxon>Fungi</taxon>
        <taxon>Dikarya</taxon>
        <taxon>Ascomycota</taxon>
        <taxon>Pezizomycotina</taxon>
        <taxon>Sordariomycetes</taxon>
        <taxon>Hypocreomycetidae</taxon>
        <taxon>Hypocreales</taxon>
        <taxon>Hypocreaceae</taxon>
        <taxon>Trichoderma</taxon>
    </lineage>
</organism>
<feature type="chain" id="PRO_5003524268" evidence="2">
    <location>
        <begin position="22"/>
        <end position="187"/>
    </location>
</feature>
<accession>G9N911</accession>
<keyword evidence="4" id="KW-1185">Reference proteome</keyword>
<reference evidence="3 4" key="1">
    <citation type="journal article" date="2011" name="Genome Biol.">
        <title>Comparative genome sequence analysis underscores mycoparasitism as the ancestral life style of Trichoderma.</title>
        <authorList>
            <person name="Kubicek C.P."/>
            <person name="Herrera-Estrella A."/>
            <person name="Seidl-Seiboth V."/>
            <person name="Martinez D.A."/>
            <person name="Druzhinina I.S."/>
            <person name="Thon M."/>
            <person name="Zeilinger S."/>
            <person name="Casas-Flores S."/>
            <person name="Horwitz B.A."/>
            <person name="Mukherjee P.K."/>
            <person name="Mukherjee M."/>
            <person name="Kredics L."/>
            <person name="Alcaraz L.D."/>
            <person name="Aerts A."/>
            <person name="Antal Z."/>
            <person name="Atanasova L."/>
            <person name="Cervantes-Badillo M.G."/>
            <person name="Challacombe J."/>
            <person name="Chertkov O."/>
            <person name="McCluskey K."/>
            <person name="Coulpier F."/>
            <person name="Deshpande N."/>
            <person name="von Doehren H."/>
            <person name="Ebbole D.J."/>
            <person name="Esquivel-Naranjo E.U."/>
            <person name="Fekete E."/>
            <person name="Flipphi M."/>
            <person name="Glaser F."/>
            <person name="Gomez-Rodriguez E.Y."/>
            <person name="Gruber S."/>
            <person name="Han C."/>
            <person name="Henrissat B."/>
            <person name="Hermosa R."/>
            <person name="Hernandez-Onate M."/>
            <person name="Karaffa L."/>
            <person name="Kosti I."/>
            <person name="Le Crom S."/>
            <person name="Lindquist E."/>
            <person name="Lucas S."/>
            <person name="Luebeck M."/>
            <person name="Luebeck P.S."/>
            <person name="Margeot A."/>
            <person name="Metz B."/>
            <person name="Misra M."/>
            <person name="Nevalainen H."/>
            <person name="Omann M."/>
            <person name="Packer N."/>
            <person name="Perrone G."/>
            <person name="Uresti-Rivera E.E."/>
            <person name="Salamov A."/>
            <person name="Schmoll M."/>
            <person name="Seiboth B."/>
            <person name="Shapiro H."/>
            <person name="Sukno S."/>
            <person name="Tamayo-Ramos J.A."/>
            <person name="Tisch D."/>
            <person name="Wiest A."/>
            <person name="Wilkinson H.H."/>
            <person name="Zhang M."/>
            <person name="Coutinho P.M."/>
            <person name="Kenerley C.M."/>
            <person name="Monte E."/>
            <person name="Baker S.E."/>
            <person name="Grigoriev I.V."/>
        </authorList>
    </citation>
    <scope>NUCLEOTIDE SEQUENCE [LARGE SCALE GENOMIC DNA]</scope>
    <source>
        <strain evidence="4">Gv29-8 / FGSC 10586</strain>
    </source>
</reference>
<evidence type="ECO:0000256" key="2">
    <source>
        <dbReference type="SAM" id="SignalP"/>
    </source>
</evidence>
<evidence type="ECO:0000313" key="3">
    <source>
        <dbReference type="EMBL" id="EHK16433.1"/>
    </source>
</evidence>
<feature type="region of interest" description="Disordered" evidence="1">
    <location>
        <begin position="121"/>
        <end position="164"/>
    </location>
</feature>